<keyword evidence="5 6" id="KW-0804">Transcription</keyword>
<sequence>MRTESQALVDLDDLHLIDLASEGDLEAFDVLVARFGPRLHGYARRMLSDECAVQEVVQDSFVAAWRGLRTFRRDSSVQTWLFAICSRKITDAYRKRSPVPIGDDIDDHTAVSTLGLPYPSAAGEAFVDALEASLATLPPRQRAAWLLREVEGMAYQEIGDVLTLGPGAARGHYTRARGALRESMRSWL</sequence>
<dbReference type="Pfam" id="PF04542">
    <property type="entry name" value="Sigma70_r2"/>
    <property type="match status" value="1"/>
</dbReference>
<dbReference type="SUPFAM" id="SSF88946">
    <property type="entry name" value="Sigma2 domain of RNA polymerase sigma factors"/>
    <property type="match status" value="1"/>
</dbReference>
<evidence type="ECO:0000313" key="10">
    <source>
        <dbReference type="Proteomes" id="UP000632454"/>
    </source>
</evidence>
<evidence type="ECO:0000256" key="4">
    <source>
        <dbReference type="ARBA" id="ARBA00023125"/>
    </source>
</evidence>
<name>A0ABQ1UT01_9NOCA</name>
<dbReference type="Proteomes" id="UP000632454">
    <property type="component" value="Unassembled WGS sequence"/>
</dbReference>
<evidence type="ECO:0000259" key="7">
    <source>
        <dbReference type="Pfam" id="PF04542"/>
    </source>
</evidence>
<dbReference type="EMBL" id="BMCS01000001">
    <property type="protein sequence ID" value="GGF25836.1"/>
    <property type="molecule type" value="Genomic_DNA"/>
</dbReference>
<keyword evidence="2 6" id="KW-0805">Transcription regulation</keyword>
<dbReference type="CDD" id="cd06171">
    <property type="entry name" value="Sigma70_r4"/>
    <property type="match status" value="1"/>
</dbReference>
<dbReference type="InterPro" id="IPR013325">
    <property type="entry name" value="RNA_pol_sigma_r2"/>
</dbReference>
<dbReference type="InterPro" id="IPR000838">
    <property type="entry name" value="RNA_pol_sigma70_ECF_CS"/>
</dbReference>
<feature type="domain" description="RNA polymerase sigma factor 70 region 4 type 2" evidence="8">
    <location>
        <begin position="129"/>
        <end position="180"/>
    </location>
</feature>
<dbReference type="InterPro" id="IPR014284">
    <property type="entry name" value="RNA_pol_sigma-70_dom"/>
</dbReference>
<evidence type="ECO:0000256" key="1">
    <source>
        <dbReference type="ARBA" id="ARBA00010641"/>
    </source>
</evidence>
<comment type="caution">
    <text evidence="9">The sequence shown here is derived from an EMBL/GenBank/DDBJ whole genome shotgun (WGS) entry which is preliminary data.</text>
</comment>
<dbReference type="InterPro" id="IPR036388">
    <property type="entry name" value="WH-like_DNA-bd_sf"/>
</dbReference>
<dbReference type="Gene3D" id="1.10.10.10">
    <property type="entry name" value="Winged helix-like DNA-binding domain superfamily/Winged helix DNA-binding domain"/>
    <property type="match status" value="1"/>
</dbReference>
<reference evidence="10" key="1">
    <citation type="journal article" date="2019" name="Int. J. Syst. Evol. Microbiol.">
        <title>The Global Catalogue of Microorganisms (GCM) 10K type strain sequencing project: providing services to taxonomists for standard genome sequencing and annotation.</title>
        <authorList>
            <consortium name="The Broad Institute Genomics Platform"/>
            <consortium name="The Broad Institute Genome Sequencing Center for Infectious Disease"/>
            <person name="Wu L."/>
            <person name="Ma J."/>
        </authorList>
    </citation>
    <scope>NUCLEOTIDE SEQUENCE [LARGE SCALE GENOMIC DNA]</scope>
    <source>
        <strain evidence="10">CCM 7855</strain>
    </source>
</reference>
<dbReference type="PANTHER" id="PTHR43133">
    <property type="entry name" value="RNA POLYMERASE ECF-TYPE SIGMA FACTO"/>
    <property type="match status" value="1"/>
</dbReference>
<evidence type="ECO:0000256" key="2">
    <source>
        <dbReference type="ARBA" id="ARBA00023015"/>
    </source>
</evidence>
<dbReference type="PROSITE" id="PS01063">
    <property type="entry name" value="SIGMA70_ECF"/>
    <property type="match status" value="1"/>
</dbReference>
<keyword evidence="3 6" id="KW-0731">Sigma factor</keyword>
<feature type="domain" description="RNA polymerase sigma-70 region 2" evidence="7">
    <location>
        <begin position="31"/>
        <end position="97"/>
    </location>
</feature>
<dbReference type="InterPro" id="IPR007627">
    <property type="entry name" value="RNA_pol_sigma70_r2"/>
</dbReference>
<protein>
    <recommendedName>
        <fullName evidence="6">RNA polymerase sigma factor</fullName>
    </recommendedName>
</protein>
<gene>
    <name evidence="9" type="ORF">GCM10007298_22120</name>
</gene>
<keyword evidence="4 6" id="KW-0238">DNA-binding</keyword>
<dbReference type="PANTHER" id="PTHR43133:SF51">
    <property type="entry name" value="RNA POLYMERASE SIGMA FACTOR"/>
    <property type="match status" value="1"/>
</dbReference>
<dbReference type="InterPro" id="IPR013249">
    <property type="entry name" value="RNA_pol_sigma70_r4_t2"/>
</dbReference>
<organism evidence="9 10">
    <name type="scientific">Williamsia phyllosphaerae</name>
    <dbReference type="NCBI Taxonomy" id="885042"/>
    <lineage>
        <taxon>Bacteria</taxon>
        <taxon>Bacillati</taxon>
        <taxon>Actinomycetota</taxon>
        <taxon>Actinomycetes</taxon>
        <taxon>Mycobacteriales</taxon>
        <taxon>Nocardiaceae</taxon>
        <taxon>Williamsia</taxon>
    </lineage>
</organism>
<evidence type="ECO:0000256" key="3">
    <source>
        <dbReference type="ARBA" id="ARBA00023082"/>
    </source>
</evidence>
<evidence type="ECO:0000313" key="9">
    <source>
        <dbReference type="EMBL" id="GGF25836.1"/>
    </source>
</evidence>
<dbReference type="InterPro" id="IPR013324">
    <property type="entry name" value="RNA_pol_sigma_r3/r4-like"/>
</dbReference>
<dbReference type="Gene3D" id="1.10.1740.10">
    <property type="match status" value="1"/>
</dbReference>
<proteinExistence type="inferred from homology"/>
<dbReference type="Pfam" id="PF08281">
    <property type="entry name" value="Sigma70_r4_2"/>
    <property type="match status" value="1"/>
</dbReference>
<accession>A0ABQ1UT01</accession>
<evidence type="ECO:0000259" key="8">
    <source>
        <dbReference type="Pfam" id="PF08281"/>
    </source>
</evidence>
<dbReference type="RefSeq" id="WP_188489557.1">
    <property type="nucleotide sequence ID" value="NZ_BMCS01000001.1"/>
</dbReference>
<dbReference type="InterPro" id="IPR039425">
    <property type="entry name" value="RNA_pol_sigma-70-like"/>
</dbReference>
<comment type="similarity">
    <text evidence="1 6">Belongs to the sigma-70 factor family. ECF subfamily.</text>
</comment>
<keyword evidence="10" id="KW-1185">Reference proteome</keyword>
<dbReference type="NCBIfam" id="TIGR02937">
    <property type="entry name" value="sigma70-ECF"/>
    <property type="match status" value="1"/>
</dbReference>
<evidence type="ECO:0000256" key="6">
    <source>
        <dbReference type="RuleBase" id="RU000716"/>
    </source>
</evidence>
<evidence type="ECO:0000256" key="5">
    <source>
        <dbReference type="ARBA" id="ARBA00023163"/>
    </source>
</evidence>
<dbReference type="SUPFAM" id="SSF88659">
    <property type="entry name" value="Sigma3 and sigma4 domains of RNA polymerase sigma factors"/>
    <property type="match status" value="1"/>
</dbReference>